<name>A0AA39D308_9EURO</name>
<dbReference type="InterPro" id="IPR051209">
    <property type="entry name" value="FAD-bind_Monooxygenase_sf"/>
</dbReference>
<evidence type="ECO:0000313" key="7">
    <source>
        <dbReference type="Proteomes" id="UP001172681"/>
    </source>
</evidence>
<dbReference type="AlphaFoldDB" id="A0AA39D308"/>
<reference evidence="6" key="1">
    <citation type="submission" date="2022-10" db="EMBL/GenBank/DDBJ databases">
        <title>Culturing micro-colonial fungi from biological soil crusts in the Mojave desert and describing Neophaeococcomyces mojavensis, and introducing the new genera and species Taxawa tesnikishii.</title>
        <authorList>
            <person name="Kurbessoian T."/>
            <person name="Stajich J.E."/>
        </authorList>
    </citation>
    <scope>NUCLEOTIDE SEQUENCE</scope>
    <source>
        <strain evidence="6">TK_35</strain>
    </source>
</reference>
<dbReference type="SUPFAM" id="SSF51905">
    <property type="entry name" value="FAD/NAD(P)-binding domain"/>
    <property type="match status" value="2"/>
</dbReference>
<dbReference type="InterPro" id="IPR036188">
    <property type="entry name" value="FAD/NAD-bd_sf"/>
</dbReference>
<keyword evidence="5" id="KW-0560">Oxidoreductase</keyword>
<evidence type="ECO:0000256" key="1">
    <source>
        <dbReference type="ARBA" id="ARBA00001974"/>
    </source>
</evidence>
<organism evidence="6 7">
    <name type="scientific">Knufia peltigerae</name>
    <dbReference type="NCBI Taxonomy" id="1002370"/>
    <lineage>
        <taxon>Eukaryota</taxon>
        <taxon>Fungi</taxon>
        <taxon>Dikarya</taxon>
        <taxon>Ascomycota</taxon>
        <taxon>Pezizomycotina</taxon>
        <taxon>Eurotiomycetes</taxon>
        <taxon>Chaetothyriomycetidae</taxon>
        <taxon>Chaetothyriales</taxon>
        <taxon>Trichomeriaceae</taxon>
        <taxon>Knufia</taxon>
    </lineage>
</organism>
<accession>A0AA39D308</accession>
<keyword evidence="3" id="KW-0285">Flavoprotein</keyword>
<gene>
    <name evidence="6" type="ORF">H2204_000420</name>
</gene>
<dbReference type="InterPro" id="IPR020946">
    <property type="entry name" value="Flavin_mOase-like"/>
</dbReference>
<dbReference type="GO" id="GO:0050660">
    <property type="term" value="F:flavin adenine dinucleotide binding"/>
    <property type="evidence" value="ECO:0007669"/>
    <property type="project" value="InterPro"/>
</dbReference>
<dbReference type="Proteomes" id="UP001172681">
    <property type="component" value="Unassembled WGS sequence"/>
</dbReference>
<keyword evidence="7" id="KW-1185">Reference proteome</keyword>
<dbReference type="PANTHER" id="PTHR42877">
    <property type="entry name" value="L-ORNITHINE N(5)-MONOOXYGENASE-RELATED"/>
    <property type="match status" value="1"/>
</dbReference>
<protein>
    <recommendedName>
        <fullName evidence="8">FAD/NAD(P)-binding domain-containing protein</fullName>
    </recommendedName>
</protein>
<sequence>MAPYLGTNGTRTPLAVDGEIPDILKNQSLDLPESIPNTNGHSEAKNPVLTKNDDPFRFCIPMNPSYAYTPRKIRVITIGAGFSGLLIAHKFQHRFPELQDIVDHKIFEARKDIGGTWLVNTYPGVQCDVPAHIYAFPFDPNPNWTRFYASGEEIEQYIKSTARKWNLDRDVHLNTKVVAAEWHESVAEWNVTVEHEGQRREEYCDILISGQGVLVNHSWPKIEGLFDFKGHITHSADWDHNYNYSNKRIAVIGNGSSGIQIVPQMAKLPGNTVRNFARGPAWVYYRVPPSKHMGREDEDPNPAYYESEKREFQDPETHKQYRKGIIARTNKAFRLFIKGEANTEVMRLAAEQMAAKLNHDPVLCEQLIPKWEMGCRRVTPGPGYLESFLRDNCSLTTSPITKVTENGVCTADGQEFQCDVIICATGFDVSHCPRYPIVGQNSVNLADKWAIEPESYLSIATDGFPNYFMMMGPNCLGGHGSLVESLNWTGDYFVKMIKKIATEDIKYVMPKKSAVEAFVRYGDEIHKTLVWTGSCSSWYKRGRVNGRVTALFAGGAVLFKRLISEIRGEDYDIVYNSTNPFRFMGNGFMEWEMKPDSDLSWYVEQTDGQPQANSTRHMVEDCALGCY</sequence>
<proteinExistence type="inferred from homology"/>
<comment type="caution">
    <text evidence="6">The sequence shown here is derived from an EMBL/GenBank/DDBJ whole genome shotgun (WGS) entry which is preliminary data.</text>
</comment>
<evidence type="ECO:0000313" key="6">
    <source>
        <dbReference type="EMBL" id="KAJ9646728.1"/>
    </source>
</evidence>
<dbReference type="GO" id="GO:0004499">
    <property type="term" value="F:N,N-dimethylaniline monooxygenase activity"/>
    <property type="evidence" value="ECO:0007669"/>
    <property type="project" value="InterPro"/>
</dbReference>
<comment type="similarity">
    <text evidence="2">Belongs to the FAD-binding monooxygenase family.</text>
</comment>
<dbReference type="Gene3D" id="3.50.50.60">
    <property type="entry name" value="FAD/NAD(P)-binding domain"/>
    <property type="match status" value="2"/>
</dbReference>
<evidence type="ECO:0000256" key="2">
    <source>
        <dbReference type="ARBA" id="ARBA00010139"/>
    </source>
</evidence>
<evidence type="ECO:0008006" key="8">
    <source>
        <dbReference type="Google" id="ProtNLM"/>
    </source>
</evidence>
<evidence type="ECO:0000256" key="5">
    <source>
        <dbReference type="ARBA" id="ARBA00023002"/>
    </source>
</evidence>
<dbReference type="GO" id="GO:0050661">
    <property type="term" value="F:NADP binding"/>
    <property type="evidence" value="ECO:0007669"/>
    <property type="project" value="InterPro"/>
</dbReference>
<dbReference type="EMBL" id="JAPDRN010000002">
    <property type="protein sequence ID" value="KAJ9646728.1"/>
    <property type="molecule type" value="Genomic_DNA"/>
</dbReference>
<dbReference type="Pfam" id="PF00743">
    <property type="entry name" value="FMO-like"/>
    <property type="match status" value="1"/>
</dbReference>
<evidence type="ECO:0000256" key="3">
    <source>
        <dbReference type="ARBA" id="ARBA00022630"/>
    </source>
</evidence>
<keyword evidence="4" id="KW-0274">FAD</keyword>
<evidence type="ECO:0000256" key="4">
    <source>
        <dbReference type="ARBA" id="ARBA00022827"/>
    </source>
</evidence>
<dbReference type="PANTHER" id="PTHR42877:SF2">
    <property type="entry name" value="FAD_NAD(P)-BINDING DOMAIN-CONTAINING PROTEIN"/>
    <property type="match status" value="1"/>
</dbReference>
<comment type="cofactor">
    <cofactor evidence="1">
        <name>FAD</name>
        <dbReference type="ChEBI" id="CHEBI:57692"/>
    </cofactor>
</comment>